<dbReference type="AlphaFoldDB" id="A0A5C6VUQ4"/>
<dbReference type="InterPro" id="IPR012947">
    <property type="entry name" value="tRNA_SAD"/>
</dbReference>
<dbReference type="RefSeq" id="WP_147233779.1">
    <property type="nucleotide sequence ID" value="NZ_JAZHFZ010000042.1"/>
</dbReference>
<dbReference type="InterPro" id="IPR051335">
    <property type="entry name" value="Alanyl-tRNA_Editing_Enzymes"/>
</dbReference>
<dbReference type="Gene3D" id="2.40.30.130">
    <property type="match status" value="1"/>
</dbReference>
<dbReference type="PANTHER" id="PTHR43462:SF1">
    <property type="entry name" value="ALANYL-TRNA EDITING PROTEIN AARSD1"/>
    <property type="match status" value="1"/>
</dbReference>
<dbReference type="Gene3D" id="3.30.980.10">
    <property type="entry name" value="Threonyl-trna Synthetase, Chain A, domain 2"/>
    <property type="match status" value="1"/>
</dbReference>
<dbReference type="GO" id="GO:0046872">
    <property type="term" value="F:metal ion binding"/>
    <property type="evidence" value="ECO:0007669"/>
    <property type="project" value="UniProtKB-KW"/>
</dbReference>
<evidence type="ECO:0000313" key="10">
    <source>
        <dbReference type="Proteomes" id="UP000321776"/>
    </source>
</evidence>
<dbReference type="InterPro" id="IPR018165">
    <property type="entry name" value="Ala-tRNA-synth_IIc_core"/>
</dbReference>
<dbReference type="SUPFAM" id="SSF50447">
    <property type="entry name" value="Translation proteins"/>
    <property type="match status" value="1"/>
</dbReference>
<protein>
    <recommendedName>
        <fullName evidence="3">Alanine--tRNA ligase</fullName>
    </recommendedName>
    <alternativeName>
        <fullName evidence="6">Alanyl-tRNA synthetase</fullName>
    </alternativeName>
</protein>
<accession>A0A5C6VUQ4</accession>
<reference evidence="9 10" key="1">
    <citation type="journal article" date="2018" name="Int. J. Syst. Evol. Microbiol.">
        <title>Paraburkholderia azotifigens sp. nov., a nitrogen-fixing bacterium isolated from paddy soil.</title>
        <authorList>
            <person name="Choi G.M."/>
            <person name="Im W.T."/>
        </authorList>
    </citation>
    <scope>NUCLEOTIDE SEQUENCE [LARGE SCALE GENOMIC DNA]</scope>
    <source>
        <strain evidence="9 10">NF 2-5-3</strain>
    </source>
</reference>
<dbReference type="Pfam" id="PF01411">
    <property type="entry name" value="tRNA-synt_2c"/>
    <property type="match status" value="1"/>
</dbReference>
<evidence type="ECO:0000313" key="9">
    <source>
        <dbReference type="EMBL" id="TXC87435.1"/>
    </source>
</evidence>
<dbReference type="EMBL" id="VOQS01000001">
    <property type="protein sequence ID" value="TXC87435.1"/>
    <property type="molecule type" value="Genomic_DNA"/>
</dbReference>
<evidence type="ECO:0000256" key="2">
    <source>
        <dbReference type="ARBA" id="ARBA00004496"/>
    </source>
</evidence>
<organism evidence="9 10">
    <name type="scientific">Paraburkholderia azotifigens</name>
    <dbReference type="NCBI Taxonomy" id="2057004"/>
    <lineage>
        <taxon>Bacteria</taxon>
        <taxon>Pseudomonadati</taxon>
        <taxon>Pseudomonadota</taxon>
        <taxon>Betaproteobacteria</taxon>
        <taxon>Burkholderiales</taxon>
        <taxon>Burkholderiaceae</taxon>
        <taxon>Paraburkholderia</taxon>
    </lineage>
</organism>
<dbReference type="InterPro" id="IPR018164">
    <property type="entry name" value="Ala-tRNA-synth_IIc_N"/>
</dbReference>
<evidence type="ECO:0000256" key="3">
    <source>
        <dbReference type="ARBA" id="ARBA00017959"/>
    </source>
</evidence>
<dbReference type="InterPro" id="IPR009000">
    <property type="entry name" value="Transl_B-barrel_sf"/>
</dbReference>
<evidence type="ECO:0000256" key="6">
    <source>
        <dbReference type="ARBA" id="ARBA00032577"/>
    </source>
</evidence>
<reference evidence="9" key="2">
    <citation type="submission" date="2019-08" db="EMBL/GenBank/DDBJ databases">
        <authorList>
            <person name="Im W.-T."/>
        </authorList>
    </citation>
    <scope>NUCLEOTIDE SEQUENCE</scope>
    <source>
        <strain evidence="9">NF 2-5-3</strain>
    </source>
</reference>
<dbReference type="SMART" id="SM00863">
    <property type="entry name" value="tRNA_SAD"/>
    <property type="match status" value="1"/>
</dbReference>
<reference evidence="8 11" key="3">
    <citation type="submission" date="2024-01" db="EMBL/GenBank/DDBJ databases">
        <title>The diversity of rhizobia nodulating Mimosa spp. in eleven states of Brazil covering several biomes is determined by host plant, location, and edaphic factors.</title>
        <authorList>
            <person name="Rouws L."/>
            <person name="Barauna A."/>
            <person name="Beukes C."/>
            <person name="De Faria S.M."/>
            <person name="Gross E."/>
            <person name="Dos Reis Junior F.B."/>
            <person name="Simon M."/>
            <person name="Maluk M."/>
            <person name="Odee D.W."/>
            <person name="Kenicer G."/>
            <person name="Young J.P.W."/>
            <person name="Reis V.M."/>
            <person name="Zilli J."/>
            <person name="James E.K."/>
        </authorList>
    </citation>
    <scope>NUCLEOTIDE SEQUENCE [LARGE SCALE GENOMIC DNA]</scope>
    <source>
        <strain evidence="8 11">JPY530</strain>
    </source>
</reference>
<dbReference type="GO" id="GO:0005737">
    <property type="term" value="C:cytoplasm"/>
    <property type="evidence" value="ECO:0007669"/>
    <property type="project" value="UniProtKB-SubCell"/>
</dbReference>
<dbReference type="Proteomes" id="UP000321776">
    <property type="component" value="Unassembled WGS sequence"/>
</dbReference>
<dbReference type="PANTHER" id="PTHR43462">
    <property type="entry name" value="ALANYL-TRNA EDITING PROTEIN"/>
    <property type="match status" value="1"/>
</dbReference>
<dbReference type="InterPro" id="IPR018163">
    <property type="entry name" value="Thr/Ala-tRNA-synth_IIc_edit"/>
</dbReference>
<dbReference type="EMBL" id="JAZHGA010000042">
    <property type="protein sequence ID" value="MEM5345147.1"/>
    <property type="molecule type" value="Genomic_DNA"/>
</dbReference>
<dbReference type="GO" id="GO:0002161">
    <property type="term" value="F:aminoacyl-tRNA deacylase activity"/>
    <property type="evidence" value="ECO:0007669"/>
    <property type="project" value="UniProtKB-ARBA"/>
</dbReference>
<keyword evidence="11" id="KW-1185">Reference proteome</keyword>
<name>A0A5C6VUQ4_9BURK</name>
<dbReference type="GO" id="GO:0003676">
    <property type="term" value="F:nucleic acid binding"/>
    <property type="evidence" value="ECO:0007669"/>
    <property type="project" value="InterPro"/>
</dbReference>
<dbReference type="GO" id="GO:0006419">
    <property type="term" value="P:alanyl-tRNA aminoacylation"/>
    <property type="evidence" value="ECO:0007669"/>
    <property type="project" value="InterPro"/>
</dbReference>
<evidence type="ECO:0000256" key="5">
    <source>
        <dbReference type="ARBA" id="ARBA00022833"/>
    </source>
</evidence>
<evidence type="ECO:0000256" key="1">
    <source>
        <dbReference type="ARBA" id="ARBA00001947"/>
    </source>
</evidence>
<feature type="domain" description="Alanyl-transfer RNA synthetases family profile" evidence="7">
    <location>
        <begin position="1"/>
        <end position="238"/>
    </location>
</feature>
<comment type="caution">
    <text evidence="9">The sequence shown here is derived from an EMBL/GenBank/DDBJ whole genome shotgun (WGS) entry which is preliminary data.</text>
</comment>
<evidence type="ECO:0000259" key="7">
    <source>
        <dbReference type="PROSITE" id="PS50860"/>
    </source>
</evidence>
<dbReference type="Proteomes" id="UP001481677">
    <property type="component" value="Unassembled WGS sequence"/>
</dbReference>
<proteinExistence type="predicted"/>
<gene>
    <name evidence="9" type="ORF">FRZ40_07550</name>
    <name evidence="8" type="ORF">V4C56_36675</name>
</gene>
<dbReference type="PROSITE" id="PS50860">
    <property type="entry name" value="AA_TRNA_LIGASE_II_ALA"/>
    <property type="match status" value="1"/>
</dbReference>
<keyword evidence="4" id="KW-0479">Metal-binding</keyword>
<sequence length="238" mass="26594">MSEIATTSLFDQEPYERTFRASIIEVKEDLIALDRTLFYPAGGGQPGDSGELRTKQGSMRVVETFRDAVNRSLIWHRVDNSSETVGDAVDGAIDWEPRYSNMRMHTCLHLLCSLISAPVTGCGMGGEKGRLDFDLPEMDLTKDEITRRLNELITSQIEVTTSLIAPQRRAELLGLVRNRYALPPETSDAIKVIHVNGVDVQPCGGTHVANTAEIPRVVCEKIEKKGRQNRRIVLRFDN</sequence>
<evidence type="ECO:0000313" key="11">
    <source>
        <dbReference type="Proteomes" id="UP001481677"/>
    </source>
</evidence>
<comment type="cofactor">
    <cofactor evidence="1">
        <name>Zn(2+)</name>
        <dbReference type="ChEBI" id="CHEBI:29105"/>
    </cofactor>
</comment>
<evidence type="ECO:0000313" key="8">
    <source>
        <dbReference type="EMBL" id="MEM5345147.1"/>
    </source>
</evidence>
<keyword evidence="5" id="KW-0862">Zinc</keyword>
<dbReference type="GO" id="GO:0004813">
    <property type="term" value="F:alanine-tRNA ligase activity"/>
    <property type="evidence" value="ECO:0007669"/>
    <property type="project" value="InterPro"/>
</dbReference>
<evidence type="ECO:0000256" key="4">
    <source>
        <dbReference type="ARBA" id="ARBA00022723"/>
    </source>
</evidence>
<dbReference type="GO" id="GO:0005524">
    <property type="term" value="F:ATP binding"/>
    <property type="evidence" value="ECO:0007669"/>
    <property type="project" value="InterPro"/>
</dbReference>
<dbReference type="SUPFAM" id="SSF55186">
    <property type="entry name" value="ThrRS/AlaRS common domain"/>
    <property type="match status" value="1"/>
</dbReference>
<dbReference type="Pfam" id="PF07973">
    <property type="entry name" value="tRNA_SAD"/>
    <property type="match status" value="1"/>
</dbReference>
<comment type="subcellular location">
    <subcellularLocation>
        <location evidence="2">Cytoplasm</location>
    </subcellularLocation>
</comment>